<name>A0AA97ARA4_LEPBY</name>
<dbReference type="InterPro" id="IPR016084">
    <property type="entry name" value="Haem_Oase-like_multi-hlx"/>
</dbReference>
<organism evidence="1">
    <name type="scientific">Leptolyngbya boryana CZ1</name>
    <dbReference type="NCBI Taxonomy" id="3060204"/>
    <lineage>
        <taxon>Bacteria</taxon>
        <taxon>Bacillati</taxon>
        <taxon>Cyanobacteriota</taxon>
        <taxon>Cyanophyceae</taxon>
        <taxon>Leptolyngbyales</taxon>
        <taxon>Leptolyngbyaceae</taxon>
        <taxon>Leptolyngbya group</taxon>
        <taxon>Leptolyngbya</taxon>
    </lineage>
</organism>
<dbReference type="Gene3D" id="1.20.910.10">
    <property type="entry name" value="Heme oxygenase-like"/>
    <property type="match status" value="1"/>
</dbReference>
<dbReference type="AlphaFoldDB" id="A0AA97ARA4"/>
<dbReference type="EMBL" id="CP130144">
    <property type="protein sequence ID" value="WNZ47272.1"/>
    <property type="molecule type" value="Genomic_DNA"/>
</dbReference>
<proteinExistence type="predicted"/>
<gene>
    <name evidence="1" type="ORF">Q2T42_05410</name>
</gene>
<evidence type="ECO:0000313" key="1">
    <source>
        <dbReference type="EMBL" id="WNZ47272.1"/>
    </source>
</evidence>
<sequence>MMRAKIVDSEKYMQGSLVTPPSAQVLLPDEIEADVKSNPYYKAEKTLSNLIEVENLDQRLNLFDSQVRYFETALNSAIKEAYQQSQSSDAAHLFLQRVLYRINRLNLFWYDDLTHYTNERSLYLQKIRNQIETAWQDWELAHLSVEAYHDIDIKQALLDRYAADLDPTLSEDALYLRKHMPFEGYRYLLAITSFDGLVEASRLSRILGGAANEVQATLTKVLLEEYGNGRLARKHSTFFAQMMTELRLSTQPEVYFDLVPWQALATTNHNFLLTECKRHFLRYNGGLAYFEVAGPSAYRNYLAAAQRLELSDGAMGYWDLHIREDERHGRWMIENVTLPLVDMYPEQAWQLVLGYDQEKLMGDRAGAAIVNTIRHGVQTASLPTIG</sequence>
<dbReference type="RefSeq" id="WP_242044416.1">
    <property type="nucleotide sequence ID" value="NZ_CP130144.1"/>
</dbReference>
<reference evidence="1" key="2">
    <citation type="submission" date="2023-07" db="EMBL/GenBank/DDBJ databases">
        <authorList>
            <person name="Bai X.-H."/>
            <person name="Wang H.-H."/>
            <person name="Wang J."/>
            <person name="Ma M.-Y."/>
            <person name="Hu H.-H."/>
            <person name="Song Z.-L."/>
            <person name="Ma H.-G."/>
            <person name="Fan Y."/>
            <person name="Du C.-Y."/>
            <person name="Xu J.-C."/>
        </authorList>
    </citation>
    <scope>NUCLEOTIDE SEQUENCE</scope>
    <source>
        <strain evidence="1">CZ1</strain>
    </source>
</reference>
<reference evidence="1" key="1">
    <citation type="journal article" date="2023" name="Plants (Basel)">
        <title>Genomic Analysis of Leptolyngbya boryana CZ1 Reveals Efficient Carbon Fixation Modules.</title>
        <authorList>
            <person name="Bai X."/>
            <person name="Wang H."/>
            <person name="Cheng W."/>
            <person name="Wang J."/>
            <person name="Ma M."/>
            <person name="Hu H."/>
            <person name="Song Z."/>
            <person name="Ma H."/>
            <person name="Fan Y."/>
            <person name="Du C."/>
            <person name="Xu J."/>
        </authorList>
    </citation>
    <scope>NUCLEOTIDE SEQUENCE</scope>
    <source>
        <strain evidence="1">CZ1</strain>
    </source>
</reference>
<dbReference type="SMART" id="SM01236">
    <property type="entry name" value="Haem_oxygenase_2"/>
    <property type="match status" value="1"/>
</dbReference>
<accession>A0AA97ARA4</accession>
<dbReference type="Pfam" id="PF14518">
    <property type="entry name" value="Haem_oxygenas_2"/>
    <property type="match status" value="1"/>
</dbReference>
<protein>
    <submittedName>
        <fullName evidence="1">Iron-containing redox enzyme family protein</fullName>
    </submittedName>
</protein>
<dbReference type="SUPFAM" id="SSF48613">
    <property type="entry name" value="Heme oxygenase-like"/>
    <property type="match status" value="1"/>
</dbReference>